<dbReference type="InterPro" id="IPR000847">
    <property type="entry name" value="LysR_HTH_N"/>
</dbReference>
<gene>
    <name evidence="6" type="ORF">CATMQ487_32890</name>
</gene>
<dbReference type="SUPFAM" id="SSF46785">
    <property type="entry name" value="Winged helix' DNA-binding domain"/>
    <property type="match status" value="1"/>
</dbReference>
<dbReference type="PANTHER" id="PTHR30126">
    <property type="entry name" value="HTH-TYPE TRANSCRIPTIONAL REGULATOR"/>
    <property type="match status" value="1"/>
</dbReference>
<feature type="domain" description="HTH lysR-type" evidence="5">
    <location>
        <begin position="1"/>
        <end position="57"/>
    </location>
</feature>
<evidence type="ECO:0000313" key="6">
    <source>
        <dbReference type="EMBL" id="BDI06319.1"/>
    </source>
</evidence>
<dbReference type="RefSeq" id="WP_310742541.1">
    <property type="nucleotide sequence ID" value="NZ_AP025730.1"/>
</dbReference>
<protein>
    <recommendedName>
        <fullName evidence="5">HTH lysR-type domain-containing protein</fullName>
    </recommendedName>
</protein>
<evidence type="ECO:0000256" key="2">
    <source>
        <dbReference type="ARBA" id="ARBA00023015"/>
    </source>
</evidence>
<comment type="similarity">
    <text evidence="1">Belongs to the LysR transcriptional regulatory family.</text>
</comment>
<keyword evidence="3" id="KW-0238">DNA-binding</keyword>
<organism evidence="6 7">
    <name type="scientific">Sphaerotilus microaerophilus</name>
    <dbReference type="NCBI Taxonomy" id="2914710"/>
    <lineage>
        <taxon>Bacteria</taxon>
        <taxon>Pseudomonadati</taxon>
        <taxon>Pseudomonadota</taxon>
        <taxon>Betaproteobacteria</taxon>
        <taxon>Burkholderiales</taxon>
        <taxon>Sphaerotilaceae</taxon>
        <taxon>Sphaerotilus</taxon>
    </lineage>
</organism>
<dbReference type="Gene3D" id="1.10.10.10">
    <property type="entry name" value="Winged helix-like DNA-binding domain superfamily/Winged helix DNA-binding domain"/>
    <property type="match status" value="1"/>
</dbReference>
<evidence type="ECO:0000256" key="1">
    <source>
        <dbReference type="ARBA" id="ARBA00009437"/>
    </source>
</evidence>
<keyword evidence="7" id="KW-1185">Reference proteome</keyword>
<dbReference type="InterPro" id="IPR036388">
    <property type="entry name" value="WH-like_DNA-bd_sf"/>
</dbReference>
<sequence>MNLRFVEAFRCVVALKSVSRATEKLFITQSAMSSRIAALKAELGVPLDRRDKQIRLTAAGTRFHD</sequence>
<keyword evidence="2" id="KW-0805">Transcription regulation</keyword>
<dbReference type="Pfam" id="PF00126">
    <property type="entry name" value="HTH_1"/>
    <property type="match status" value="1"/>
</dbReference>
<evidence type="ECO:0000256" key="4">
    <source>
        <dbReference type="ARBA" id="ARBA00023163"/>
    </source>
</evidence>
<dbReference type="EMBL" id="AP025730">
    <property type="protein sequence ID" value="BDI06319.1"/>
    <property type="molecule type" value="Genomic_DNA"/>
</dbReference>
<evidence type="ECO:0000259" key="5">
    <source>
        <dbReference type="PROSITE" id="PS50931"/>
    </source>
</evidence>
<dbReference type="InterPro" id="IPR036390">
    <property type="entry name" value="WH_DNA-bd_sf"/>
</dbReference>
<reference evidence="6" key="1">
    <citation type="submission" date="2022-04" db="EMBL/GenBank/DDBJ databases">
        <title>Whole genome sequence of Sphaerotilus sp. FB-5.</title>
        <authorList>
            <person name="Takeda M."/>
            <person name="Narihara S."/>
            <person name="Akimoto M."/>
            <person name="Akimoto R."/>
            <person name="Nishiyashiki S."/>
            <person name="Murakami T."/>
        </authorList>
    </citation>
    <scope>NUCLEOTIDE SEQUENCE</scope>
    <source>
        <strain evidence="6">FB-5</strain>
    </source>
</reference>
<keyword evidence="4" id="KW-0804">Transcription</keyword>
<dbReference type="PRINTS" id="PR00039">
    <property type="entry name" value="HTHLYSR"/>
</dbReference>
<name>A0ABN6PQI1_9BURK</name>
<accession>A0ABN6PQI1</accession>
<dbReference type="PROSITE" id="PS50931">
    <property type="entry name" value="HTH_LYSR"/>
    <property type="match status" value="1"/>
</dbReference>
<dbReference type="PANTHER" id="PTHR30126:SF40">
    <property type="entry name" value="HTH-TYPE TRANSCRIPTIONAL REGULATOR GLTR"/>
    <property type="match status" value="1"/>
</dbReference>
<proteinExistence type="inferred from homology"/>
<dbReference type="Proteomes" id="UP001057498">
    <property type="component" value="Chromosome"/>
</dbReference>
<evidence type="ECO:0000256" key="3">
    <source>
        <dbReference type="ARBA" id="ARBA00023125"/>
    </source>
</evidence>
<evidence type="ECO:0000313" key="7">
    <source>
        <dbReference type="Proteomes" id="UP001057498"/>
    </source>
</evidence>